<dbReference type="InParanoid" id="A0A1X7TYT4"/>
<reference evidence="1" key="1">
    <citation type="submission" date="2017-05" db="UniProtKB">
        <authorList>
            <consortium name="EnsemblMetazoa"/>
        </authorList>
    </citation>
    <scope>IDENTIFICATION</scope>
</reference>
<name>A0A1X7TYT4_AMPQE</name>
<dbReference type="EnsemblMetazoa" id="Aqu2.1.20270_001">
    <property type="protein sequence ID" value="Aqu2.1.20270_001"/>
    <property type="gene ID" value="Aqu2.1.20270"/>
</dbReference>
<proteinExistence type="predicted"/>
<protein>
    <submittedName>
        <fullName evidence="1">Uncharacterized protein</fullName>
    </submittedName>
</protein>
<accession>A0A1X7TYT4</accession>
<evidence type="ECO:0000313" key="1">
    <source>
        <dbReference type="EnsemblMetazoa" id="Aqu2.1.20270_001"/>
    </source>
</evidence>
<dbReference type="AlphaFoldDB" id="A0A1X7TYT4"/>
<sequence>MSKKRVIIRGIFGHHIGDVYHKGLLDSSCDSEFDDKLLQLQEKWQRFVPGFHSWFTSSHSIVTVKELTLDSIRTRALLGSPPRKYTNNANESVNSTIKNCVKFKKSSWPQFVEKLQKLVEIELKEAGKAVYRSGEYILAPEYRKYGMDQTSWH</sequence>
<organism evidence="1">
    <name type="scientific">Amphimedon queenslandica</name>
    <name type="common">Sponge</name>
    <dbReference type="NCBI Taxonomy" id="400682"/>
    <lineage>
        <taxon>Eukaryota</taxon>
        <taxon>Metazoa</taxon>
        <taxon>Porifera</taxon>
        <taxon>Demospongiae</taxon>
        <taxon>Heteroscleromorpha</taxon>
        <taxon>Haplosclerida</taxon>
        <taxon>Niphatidae</taxon>
        <taxon>Amphimedon</taxon>
    </lineage>
</organism>